<sequence>MARVVIVDDDPDLLAAYARVLTRAGHDTVACPDGESALAQVRKDPPDLLLTDVAMPPGMSGLELVTEIAADPAVADIPVILVTGGWVDLDGAEPPRVARLLRKPVAPPDLVTTVETVLADRLRHHVRLPTG</sequence>
<evidence type="ECO:0000256" key="2">
    <source>
        <dbReference type="PROSITE-ProRule" id="PRU00169"/>
    </source>
</evidence>
<name>A0A8J3TCD6_9ACTN</name>
<evidence type="ECO:0000256" key="1">
    <source>
        <dbReference type="ARBA" id="ARBA00022553"/>
    </source>
</evidence>
<dbReference type="EMBL" id="BOON01000018">
    <property type="protein sequence ID" value="GII22557.1"/>
    <property type="molecule type" value="Genomic_DNA"/>
</dbReference>
<dbReference type="PROSITE" id="PS50110">
    <property type="entry name" value="RESPONSE_REGULATORY"/>
    <property type="match status" value="1"/>
</dbReference>
<reference evidence="4" key="1">
    <citation type="submission" date="2021-01" db="EMBL/GenBank/DDBJ databases">
        <title>Whole genome shotgun sequence of Planosporangium mesophilum NBRC 109066.</title>
        <authorList>
            <person name="Komaki H."/>
            <person name="Tamura T."/>
        </authorList>
    </citation>
    <scope>NUCLEOTIDE SEQUENCE</scope>
    <source>
        <strain evidence="4">NBRC 109066</strain>
    </source>
</reference>
<evidence type="ECO:0000259" key="3">
    <source>
        <dbReference type="PROSITE" id="PS50110"/>
    </source>
</evidence>
<proteinExistence type="predicted"/>
<dbReference type="Gene3D" id="3.40.50.2300">
    <property type="match status" value="1"/>
</dbReference>
<accession>A0A8J3TCD6</accession>
<dbReference type="PANTHER" id="PTHR44591:SF3">
    <property type="entry name" value="RESPONSE REGULATORY DOMAIN-CONTAINING PROTEIN"/>
    <property type="match status" value="1"/>
</dbReference>
<evidence type="ECO:0000313" key="4">
    <source>
        <dbReference type="EMBL" id="GII22557.1"/>
    </source>
</evidence>
<feature type="domain" description="Response regulatory" evidence="3">
    <location>
        <begin position="3"/>
        <end position="118"/>
    </location>
</feature>
<dbReference type="Proteomes" id="UP000599074">
    <property type="component" value="Unassembled WGS sequence"/>
</dbReference>
<dbReference type="SMART" id="SM00448">
    <property type="entry name" value="REC"/>
    <property type="match status" value="1"/>
</dbReference>
<gene>
    <name evidence="4" type="primary">pilH</name>
    <name evidence="4" type="ORF">Pme01_21540</name>
</gene>
<keyword evidence="5" id="KW-1185">Reference proteome</keyword>
<protein>
    <submittedName>
        <fullName evidence="4">Response regulator</fullName>
    </submittedName>
</protein>
<dbReference type="Pfam" id="PF00072">
    <property type="entry name" value="Response_reg"/>
    <property type="match status" value="1"/>
</dbReference>
<dbReference type="InterPro" id="IPR001789">
    <property type="entry name" value="Sig_transdc_resp-reg_receiver"/>
</dbReference>
<organism evidence="4 5">
    <name type="scientific">Planosporangium mesophilum</name>
    <dbReference type="NCBI Taxonomy" id="689768"/>
    <lineage>
        <taxon>Bacteria</taxon>
        <taxon>Bacillati</taxon>
        <taxon>Actinomycetota</taxon>
        <taxon>Actinomycetes</taxon>
        <taxon>Micromonosporales</taxon>
        <taxon>Micromonosporaceae</taxon>
        <taxon>Planosporangium</taxon>
    </lineage>
</organism>
<dbReference type="InterPro" id="IPR050595">
    <property type="entry name" value="Bact_response_regulator"/>
</dbReference>
<dbReference type="InterPro" id="IPR011006">
    <property type="entry name" value="CheY-like_superfamily"/>
</dbReference>
<comment type="caution">
    <text evidence="4">The sequence shown here is derived from an EMBL/GenBank/DDBJ whole genome shotgun (WGS) entry which is preliminary data.</text>
</comment>
<dbReference type="GO" id="GO:0000160">
    <property type="term" value="P:phosphorelay signal transduction system"/>
    <property type="evidence" value="ECO:0007669"/>
    <property type="project" value="InterPro"/>
</dbReference>
<evidence type="ECO:0000313" key="5">
    <source>
        <dbReference type="Proteomes" id="UP000599074"/>
    </source>
</evidence>
<dbReference type="AlphaFoldDB" id="A0A8J3TCD6"/>
<feature type="modified residue" description="4-aspartylphosphate" evidence="2">
    <location>
        <position position="52"/>
    </location>
</feature>
<dbReference type="PANTHER" id="PTHR44591">
    <property type="entry name" value="STRESS RESPONSE REGULATOR PROTEIN 1"/>
    <property type="match status" value="1"/>
</dbReference>
<keyword evidence="1 2" id="KW-0597">Phosphoprotein</keyword>
<dbReference type="SUPFAM" id="SSF52172">
    <property type="entry name" value="CheY-like"/>
    <property type="match status" value="1"/>
</dbReference>